<organism evidence="1">
    <name type="scientific">Ixodes ricinus</name>
    <name type="common">Common tick</name>
    <name type="synonym">Acarus ricinus</name>
    <dbReference type="NCBI Taxonomy" id="34613"/>
    <lineage>
        <taxon>Eukaryota</taxon>
        <taxon>Metazoa</taxon>
        <taxon>Ecdysozoa</taxon>
        <taxon>Arthropoda</taxon>
        <taxon>Chelicerata</taxon>
        <taxon>Arachnida</taxon>
        <taxon>Acari</taxon>
        <taxon>Parasitiformes</taxon>
        <taxon>Ixodida</taxon>
        <taxon>Ixodoidea</taxon>
        <taxon>Ixodidae</taxon>
        <taxon>Ixodinae</taxon>
        <taxon>Ixodes</taxon>
    </lineage>
</organism>
<dbReference type="AlphaFoldDB" id="A0A147BET7"/>
<name>A0A147BET7_IXORI</name>
<evidence type="ECO:0000313" key="1">
    <source>
        <dbReference type="EMBL" id="JAR89289.1"/>
    </source>
</evidence>
<proteinExistence type="predicted"/>
<dbReference type="EMBL" id="GEGO01006115">
    <property type="protein sequence ID" value="JAR89289.1"/>
    <property type="molecule type" value="Transcribed_RNA"/>
</dbReference>
<protein>
    <submittedName>
        <fullName evidence="1">Putative secreted protein</fullName>
    </submittedName>
</protein>
<accession>A0A147BET7</accession>
<sequence length="97" mass="10764">MKYRIVQALKSTVLKTLAYVGVVACWFSTVSSECFCAFHAMVIKGFFCYQQATGFVVPGRATTRAGFPFQNRGTVTRERITGCSSGITPRSSPRRRI</sequence>
<reference evidence="1" key="1">
    <citation type="journal article" date="2018" name="PLoS Negl. Trop. Dis.">
        <title>Sialome diversity of ticks revealed by RNAseq of single tick salivary glands.</title>
        <authorList>
            <person name="Perner J."/>
            <person name="Kropackova S."/>
            <person name="Kopacek P."/>
            <person name="Ribeiro J.M."/>
        </authorList>
    </citation>
    <scope>NUCLEOTIDE SEQUENCE</scope>
    <source>
        <strain evidence="1">Siblings of single egg batch collected in Ceske Budejovice</strain>
        <tissue evidence="1">Salivary glands</tissue>
    </source>
</reference>